<name>A0ABP9PWI4_9PSEU</name>
<dbReference type="Proteomes" id="UP001428817">
    <property type="component" value="Unassembled WGS sequence"/>
</dbReference>
<dbReference type="SMART" id="SM00849">
    <property type="entry name" value="Lactamase_B"/>
    <property type="match status" value="1"/>
</dbReference>
<dbReference type="RefSeq" id="WP_221498167.1">
    <property type="nucleotide sequence ID" value="NZ_BAABJP010000008.1"/>
</dbReference>
<organism evidence="2 3">
    <name type="scientific">Pseudonocardia eucalypti</name>
    <dbReference type="NCBI Taxonomy" id="648755"/>
    <lineage>
        <taxon>Bacteria</taxon>
        <taxon>Bacillati</taxon>
        <taxon>Actinomycetota</taxon>
        <taxon>Actinomycetes</taxon>
        <taxon>Pseudonocardiales</taxon>
        <taxon>Pseudonocardiaceae</taxon>
        <taxon>Pseudonocardia</taxon>
    </lineage>
</organism>
<dbReference type="Gene3D" id="3.60.15.10">
    <property type="entry name" value="Ribonuclease Z/Hydroxyacylglutathione hydrolase-like"/>
    <property type="match status" value="1"/>
</dbReference>
<feature type="domain" description="Metallo-beta-lactamase" evidence="1">
    <location>
        <begin position="32"/>
        <end position="232"/>
    </location>
</feature>
<evidence type="ECO:0000259" key="1">
    <source>
        <dbReference type="SMART" id="SM00849"/>
    </source>
</evidence>
<accession>A0ABP9PWI4</accession>
<dbReference type="InterPro" id="IPR001279">
    <property type="entry name" value="Metallo-B-lactamas"/>
</dbReference>
<evidence type="ECO:0000313" key="3">
    <source>
        <dbReference type="Proteomes" id="UP001428817"/>
    </source>
</evidence>
<dbReference type="Pfam" id="PF00753">
    <property type="entry name" value="Lactamase_B"/>
    <property type="match status" value="1"/>
</dbReference>
<dbReference type="EMBL" id="BAABJP010000008">
    <property type="protein sequence ID" value="GAA5153334.1"/>
    <property type="molecule type" value="Genomic_DNA"/>
</dbReference>
<dbReference type="InterPro" id="IPR050855">
    <property type="entry name" value="NDM-1-like"/>
</dbReference>
<dbReference type="PANTHER" id="PTHR42951">
    <property type="entry name" value="METALLO-BETA-LACTAMASE DOMAIN-CONTAINING"/>
    <property type="match status" value="1"/>
</dbReference>
<proteinExistence type="predicted"/>
<dbReference type="InterPro" id="IPR036866">
    <property type="entry name" value="RibonucZ/Hydroxyglut_hydro"/>
</dbReference>
<dbReference type="SUPFAM" id="SSF56281">
    <property type="entry name" value="Metallo-hydrolase/oxidoreductase"/>
    <property type="match status" value="1"/>
</dbReference>
<gene>
    <name evidence="2" type="ORF">GCM10023321_23430</name>
</gene>
<keyword evidence="3" id="KW-1185">Reference proteome</keyword>
<comment type="caution">
    <text evidence="2">The sequence shown here is derived from an EMBL/GenBank/DDBJ whole genome shotgun (WGS) entry which is preliminary data.</text>
</comment>
<reference evidence="3" key="1">
    <citation type="journal article" date="2019" name="Int. J. Syst. Evol. Microbiol.">
        <title>The Global Catalogue of Microorganisms (GCM) 10K type strain sequencing project: providing services to taxonomists for standard genome sequencing and annotation.</title>
        <authorList>
            <consortium name="The Broad Institute Genomics Platform"/>
            <consortium name="The Broad Institute Genome Sequencing Center for Infectious Disease"/>
            <person name="Wu L."/>
            <person name="Ma J."/>
        </authorList>
    </citation>
    <scope>NUCLEOTIDE SEQUENCE [LARGE SCALE GENOMIC DNA]</scope>
    <source>
        <strain evidence="3">JCM 18303</strain>
    </source>
</reference>
<protein>
    <submittedName>
        <fullName evidence="2">MBL fold metallo-hydrolase</fullName>
    </submittedName>
</protein>
<sequence>MTLPVVDRWFTATPVDEAITLITEPHVHPLLRANCWHIRGTERDLLVDAGLGVASLRAVLPELVGEREPVLVLTHAHLDHMGSAHEFTERWAHPAEPVGVASRGSLLGPPLGRLLGMHPAESAALPPLLLDALPEAGYRPEEYRLRPVRPTRELREGDLVELGDRALHVLHLPGHSPGSIGLYDRANRTLFAGDVIYDEQLLDQLDGSDIGQYRDTMRRLLGLEIDTVHAGHEASFDGARLAEIAEGYLATRR</sequence>
<evidence type="ECO:0000313" key="2">
    <source>
        <dbReference type="EMBL" id="GAA5153334.1"/>
    </source>
</evidence>
<dbReference type="PANTHER" id="PTHR42951:SF4">
    <property type="entry name" value="ACYL-COENZYME A THIOESTERASE MBLAC2"/>
    <property type="match status" value="1"/>
</dbReference>